<dbReference type="InterPro" id="IPR011009">
    <property type="entry name" value="Kinase-like_dom_sf"/>
</dbReference>
<comment type="caution">
    <text evidence="2">The sequence shown here is derived from an EMBL/GenBank/DDBJ whole genome shotgun (WGS) entry which is preliminary data.</text>
</comment>
<evidence type="ECO:0000256" key="1">
    <source>
        <dbReference type="SAM" id="MobiDB-lite"/>
    </source>
</evidence>
<keyword evidence="3" id="KW-1185">Reference proteome</keyword>
<evidence type="ECO:0000313" key="3">
    <source>
        <dbReference type="Proteomes" id="UP001642405"/>
    </source>
</evidence>
<proteinExistence type="predicted"/>
<organism evidence="2 3">
    <name type="scientific">Sporothrix curviconia</name>
    <dbReference type="NCBI Taxonomy" id="1260050"/>
    <lineage>
        <taxon>Eukaryota</taxon>
        <taxon>Fungi</taxon>
        <taxon>Dikarya</taxon>
        <taxon>Ascomycota</taxon>
        <taxon>Pezizomycotina</taxon>
        <taxon>Sordariomycetes</taxon>
        <taxon>Sordariomycetidae</taxon>
        <taxon>Ophiostomatales</taxon>
        <taxon>Ophiostomataceae</taxon>
        <taxon>Sporothrix</taxon>
    </lineage>
</organism>
<feature type="region of interest" description="Disordered" evidence="1">
    <location>
        <begin position="367"/>
        <end position="390"/>
    </location>
</feature>
<dbReference type="SUPFAM" id="SSF56112">
    <property type="entry name" value="Protein kinase-like (PK-like)"/>
    <property type="match status" value="1"/>
</dbReference>
<reference evidence="2 3" key="1">
    <citation type="submission" date="2024-01" db="EMBL/GenBank/DDBJ databases">
        <authorList>
            <person name="Allen C."/>
            <person name="Tagirdzhanova G."/>
        </authorList>
    </citation>
    <scope>NUCLEOTIDE SEQUENCE [LARGE SCALE GENOMIC DNA]</scope>
</reference>
<evidence type="ECO:0000313" key="2">
    <source>
        <dbReference type="EMBL" id="CAK7215022.1"/>
    </source>
</evidence>
<gene>
    <name evidence="2" type="ORF">SCUCBS95973_002334</name>
</gene>
<protein>
    <recommendedName>
        <fullName evidence="4">Protein kinase domain-containing protein</fullName>
    </recommendedName>
</protein>
<evidence type="ECO:0008006" key="4">
    <source>
        <dbReference type="Google" id="ProtNLM"/>
    </source>
</evidence>
<sequence>MSVEIRTFNQPWEPLDDPDKPELPYRPGCCLSIRRHLPPPPFGKRYTGEEPARFDDDWKVRRHMKLTDWALQTPPRNGSPPHPDPTVHGLQILDALACKDGRGAQVVRCHLEADPERICVAKIYDPFYYNHLEYDVTWTADHDYSREAAAYEVLRDAKVDGKIVPKYYGSWTFDLPVPEVLRESSGVTSTTRPVCMILIEWIAGISLDKIVYDERAVKSIPPALRLEILARGMENFCTLESCGVRHNDWAPRNVVVSPASGWETNLPAVFIIDFNIADVTKSPYCKIGDYVHPPLPPNPRYRFWCEWMPRFGMWIPRQYQDGHTFNGWLATRWAKEEKGFSNPPQREKDFKDSPKYYEFVTLEPDSPIRTRWSGRPYPDGSGGSYPESDY</sequence>
<accession>A0ABP0B624</accession>
<dbReference type="Proteomes" id="UP001642405">
    <property type="component" value="Unassembled WGS sequence"/>
</dbReference>
<dbReference type="Gene3D" id="1.10.510.10">
    <property type="entry name" value="Transferase(Phosphotransferase) domain 1"/>
    <property type="match status" value="1"/>
</dbReference>
<dbReference type="EMBL" id="CAWUHB010000009">
    <property type="protein sequence ID" value="CAK7215022.1"/>
    <property type="molecule type" value="Genomic_DNA"/>
</dbReference>
<name>A0ABP0B624_9PEZI</name>